<keyword evidence="4" id="KW-1185">Reference proteome</keyword>
<evidence type="ECO:0000256" key="1">
    <source>
        <dbReference type="ARBA" id="ARBA00043985"/>
    </source>
</evidence>
<organism evidence="3 4">
    <name type="scientific">Neobacillus massiliamazoniensis</name>
    <dbReference type="NCBI Taxonomy" id="1499688"/>
    <lineage>
        <taxon>Bacteria</taxon>
        <taxon>Bacillati</taxon>
        <taxon>Bacillota</taxon>
        <taxon>Bacilli</taxon>
        <taxon>Bacillales</taxon>
        <taxon>Bacillaceae</taxon>
        <taxon>Neobacillus</taxon>
    </lineage>
</organism>
<proteinExistence type="inferred from homology"/>
<sequence length="223" mass="25886">MGIFKRIKRITMAEINGLLDNCENPVAMLNEYSREMEEEIEKGQKALARQIFVEKKQAALILDTQDLVAKRARQAKLALEHGEEEMVKLAVQEKLIHEKQLSLYKEQYEAIKTQTQTLTEKLEELKGKYNELQHKKILLLSRANTAQTIKQIQKATFSFQTENIERGIARAEERIMLMEAEVQAASQFSATTHEEPYRNLVNDEELNEEIERLKSEPVLLEKE</sequence>
<comment type="similarity">
    <text evidence="1">Belongs to the PspA/Vipp/IM30 family.</text>
</comment>
<dbReference type="InterPro" id="IPR007157">
    <property type="entry name" value="PspA_VIPP1"/>
</dbReference>
<dbReference type="PANTHER" id="PTHR31088:SF6">
    <property type="entry name" value="PHAGE SHOCK PROTEIN A"/>
    <property type="match status" value="1"/>
</dbReference>
<reference evidence="4" key="1">
    <citation type="submission" date="2015-05" db="EMBL/GenBank/DDBJ databases">
        <authorList>
            <person name="Urmite Genomes"/>
        </authorList>
    </citation>
    <scope>NUCLEOTIDE SEQUENCE [LARGE SCALE GENOMIC DNA]</scope>
    <source>
        <strain evidence="4">LF1</strain>
    </source>
</reference>
<name>A0A0U1NTH0_9BACI</name>
<dbReference type="PANTHER" id="PTHR31088">
    <property type="entry name" value="MEMBRANE-ASSOCIATED PROTEIN VIPP1, CHLOROPLASTIC"/>
    <property type="match status" value="1"/>
</dbReference>
<evidence type="ECO:0000313" key="3">
    <source>
        <dbReference type="EMBL" id="CRK81334.1"/>
    </source>
</evidence>
<protein>
    <submittedName>
        <fullName evidence="3">Phage shock protein A, PspA</fullName>
    </submittedName>
</protein>
<dbReference type="AlphaFoldDB" id="A0A0U1NTH0"/>
<dbReference type="Proteomes" id="UP000199087">
    <property type="component" value="Unassembled WGS sequence"/>
</dbReference>
<evidence type="ECO:0000256" key="2">
    <source>
        <dbReference type="SAM" id="Coils"/>
    </source>
</evidence>
<dbReference type="STRING" id="1499688.BN000_01235"/>
<keyword evidence="2" id="KW-0175">Coiled coil</keyword>
<gene>
    <name evidence="3" type="ORF">BN000_01235</name>
</gene>
<dbReference type="RefSeq" id="WP_176699665.1">
    <property type="nucleotide sequence ID" value="NZ_CVRB01000001.1"/>
</dbReference>
<evidence type="ECO:0000313" key="4">
    <source>
        <dbReference type="Proteomes" id="UP000199087"/>
    </source>
</evidence>
<feature type="coiled-coil region" evidence="2">
    <location>
        <begin position="108"/>
        <end position="188"/>
    </location>
</feature>
<dbReference type="Pfam" id="PF04012">
    <property type="entry name" value="PspA_IM30"/>
    <property type="match status" value="1"/>
</dbReference>
<accession>A0A0U1NTH0</accession>
<dbReference type="EMBL" id="CVRB01000001">
    <property type="protein sequence ID" value="CRK81334.1"/>
    <property type="molecule type" value="Genomic_DNA"/>
</dbReference>